<dbReference type="Proteomes" id="UP000033096">
    <property type="component" value="Chromosome"/>
</dbReference>
<proteinExistence type="predicted"/>
<name>A0A0E3Q321_9EURY</name>
<sequence length="97" mass="11914">MKMFEIFAATENKTFTPGISYSRMEFSRLILEKKTEKSGMLHIIHYFTFNLRAEVSKENYTWKGKSFSKFHNQRKTERKNRKKKRKEKMERKNRKKN</sequence>
<feature type="region of interest" description="Disordered" evidence="1">
    <location>
        <begin position="66"/>
        <end position="97"/>
    </location>
</feature>
<dbReference type="EMBL" id="CP009520">
    <property type="protein sequence ID" value="AKB42969.1"/>
    <property type="molecule type" value="Genomic_DNA"/>
</dbReference>
<accession>A0A0E3Q321</accession>
<keyword evidence="3" id="KW-1185">Reference proteome</keyword>
<dbReference type="STRING" id="1434123.MSVAZ_0700"/>
<evidence type="ECO:0000256" key="1">
    <source>
        <dbReference type="SAM" id="MobiDB-lite"/>
    </source>
</evidence>
<gene>
    <name evidence="2" type="ORF">MSVAZ_0700</name>
</gene>
<protein>
    <submittedName>
        <fullName evidence="2">Uncharacterized protein</fullName>
    </submittedName>
</protein>
<dbReference type="AlphaFoldDB" id="A0A0E3Q321"/>
<dbReference type="KEGG" id="mvc:MSVAZ_0700"/>
<organism evidence="2 3">
    <name type="scientific">Methanosarcina vacuolata Z-761</name>
    <dbReference type="NCBI Taxonomy" id="1434123"/>
    <lineage>
        <taxon>Archaea</taxon>
        <taxon>Methanobacteriati</taxon>
        <taxon>Methanobacteriota</taxon>
        <taxon>Stenosarchaea group</taxon>
        <taxon>Methanomicrobia</taxon>
        <taxon>Methanosarcinales</taxon>
        <taxon>Methanosarcinaceae</taxon>
        <taxon>Methanosarcina</taxon>
    </lineage>
</organism>
<evidence type="ECO:0000313" key="3">
    <source>
        <dbReference type="Proteomes" id="UP000033096"/>
    </source>
</evidence>
<dbReference type="PATRIC" id="fig|1434123.4.peg.801"/>
<evidence type="ECO:0000313" key="2">
    <source>
        <dbReference type="EMBL" id="AKB42969.1"/>
    </source>
</evidence>
<reference evidence="2 3" key="1">
    <citation type="submission" date="2014-07" db="EMBL/GenBank/DDBJ databases">
        <title>Methanogenic archaea and the global carbon cycle.</title>
        <authorList>
            <person name="Henriksen J.R."/>
            <person name="Luke J."/>
            <person name="Reinhart S."/>
            <person name="Benedict M.N."/>
            <person name="Youngblut N.D."/>
            <person name="Metcalf M.E."/>
            <person name="Whitaker R.J."/>
            <person name="Metcalf W.W."/>
        </authorList>
    </citation>
    <scope>NUCLEOTIDE SEQUENCE [LARGE SCALE GENOMIC DNA]</scope>
    <source>
        <strain evidence="2 3">Z-761</strain>
    </source>
</reference>
<dbReference type="HOGENOM" id="CLU_2340240_0_0_2"/>